<evidence type="ECO:0000313" key="4">
    <source>
        <dbReference type="EMBL" id="MDT0322564.1"/>
    </source>
</evidence>
<dbReference type="PROSITE" id="PS00671">
    <property type="entry name" value="D_2_HYDROXYACID_DH_3"/>
    <property type="match status" value="1"/>
</dbReference>
<keyword evidence="2" id="KW-0520">NAD</keyword>
<sequence length="324" mass="35077">MTQPRVLVLDAEPLPRLDRLAGRADVLHCDAATLADRLPSADVLLVWDFLSDAVRHAWPGPGHRPSWVHTASAGVDRLLFPELLASDAVITNARGVFDGPIAEYVAGLVLSMAKDFRVGWELQRERRWLHRETEKVAGGRAVVVGSGPIGRRIAETLRALGLGVTLVGRRARGDVRGADELPGLLGLADWVICAAPLTPETTGLFDAAAFARMKPTARFINIGRGQHVVERDLVAALRAGTLAGAALDVFENEPLPADSPLWDVPGLVVSPHMSGDTFGWRDDLGEQFLDNFDRWYAGEPLFNVVDKDLGYVPSGPSSELPEEP</sequence>
<feature type="domain" description="D-isomer specific 2-hydroxyacid dehydrogenase NAD-binding" evidence="3">
    <location>
        <begin position="107"/>
        <end position="274"/>
    </location>
</feature>
<gene>
    <name evidence="4" type="ORF">RNC47_30040</name>
</gene>
<dbReference type="InterPro" id="IPR006140">
    <property type="entry name" value="D-isomer_DH_NAD-bd"/>
</dbReference>
<dbReference type="InterPro" id="IPR029753">
    <property type="entry name" value="D-isomer_DH_CS"/>
</dbReference>
<evidence type="ECO:0000313" key="5">
    <source>
        <dbReference type="Proteomes" id="UP001183420"/>
    </source>
</evidence>
<reference evidence="5" key="1">
    <citation type="submission" date="2023-07" db="EMBL/GenBank/DDBJ databases">
        <title>30 novel species of actinomycetes from the DSMZ collection.</title>
        <authorList>
            <person name="Nouioui I."/>
        </authorList>
    </citation>
    <scope>NUCLEOTIDE SEQUENCE [LARGE SCALE GENOMIC DNA]</scope>
    <source>
        <strain evidence="5">DSM 44918</strain>
    </source>
</reference>
<comment type="caution">
    <text evidence="4">The sequence shown here is derived from an EMBL/GenBank/DDBJ whole genome shotgun (WGS) entry which is preliminary data.</text>
</comment>
<dbReference type="EMBL" id="JAVREM010000066">
    <property type="protein sequence ID" value="MDT0322564.1"/>
    <property type="molecule type" value="Genomic_DNA"/>
</dbReference>
<dbReference type="SUPFAM" id="SSF52283">
    <property type="entry name" value="Formate/glycerate dehydrogenase catalytic domain-like"/>
    <property type="match status" value="1"/>
</dbReference>
<dbReference type="PANTHER" id="PTHR43333">
    <property type="entry name" value="2-HACID_DH_C DOMAIN-CONTAINING PROTEIN"/>
    <property type="match status" value="1"/>
</dbReference>
<name>A0ABU2LY96_9ACTN</name>
<keyword evidence="1" id="KW-0560">Oxidoreductase</keyword>
<protein>
    <submittedName>
        <fullName evidence="4">D-2-hydroxyacid dehydrogenase</fullName>
    </submittedName>
</protein>
<dbReference type="Pfam" id="PF02826">
    <property type="entry name" value="2-Hacid_dh_C"/>
    <property type="match status" value="1"/>
</dbReference>
<organism evidence="4 5">
    <name type="scientific">Streptomyces millisiae</name>
    <dbReference type="NCBI Taxonomy" id="3075542"/>
    <lineage>
        <taxon>Bacteria</taxon>
        <taxon>Bacillati</taxon>
        <taxon>Actinomycetota</taxon>
        <taxon>Actinomycetes</taxon>
        <taxon>Kitasatosporales</taxon>
        <taxon>Streptomycetaceae</taxon>
        <taxon>Streptomyces</taxon>
    </lineage>
</organism>
<dbReference type="SUPFAM" id="SSF51735">
    <property type="entry name" value="NAD(P)-binding Rossmann-fold domains"/>
    <property type="match status" value="1"/>
</dbReference>
<proteinExistence type="predicted"/>
<dbReference type="Proteomes" id="UP001183420">
    <property type="component" value="Unassembled WGS sequence"/>
</dbReference>
<evidence type="ECO:0000259" key="3">
    <source>
        <dbReference type="Pfam" id="PF02826"/>
    </source>
</evidence>
<dbReference type="RefSeq" id="WP_311603236.1">
    <property type="nucleotide sequence ID" value="NZ_JAVREM010000066.1"/>
</dbReference>
<dbReference type="InterPro" id="IPR036291">
    <property type="entry name" value="NAD(P)-bd_dom_sf"/>
</dbReference>
<dbReference type="CDD" id="cd05300">
    <property type="entry name" value="2-Hacid_dh_1"/>
    <property type="match status" value="1"/>
</dbReference>
<evidence type="ECO:0000256" key="1">
    <source>
        <dbReference type="ARBA" id="ARBA00023002"/>
    </source>
</evidence>
<evidence type="ECO:0000256" key="2">
    <source>
        <dbReference type="ARBA" id="ARBA00023027"/>
    </source>
</evidence>
<keyword evidence="5" id="KW-1185">Reference proteome</keyword>
<dbReference type="PANTHER" id="PTHR43333:SF1">
    <property type="entry name" value="D-ISOMER SPECIFIC 2-HYDROXYACID DEHYDROGENASE NAD-BINDING DOMAIN-CONTAINING PROTEIN"/>
    <property type="match status" value="1"/>
</dbReference>
<accession>A0ABU2LY96</accession>
<dbReference type="Gene3D" id="3.40.50.720">
    <property type="entry name" value="NAD(P)-binding Rossmann-like Domain"/>
    <property type="match status" value="2"/>
</dbReference>